<gene>
    <name evidence="2" type="ORF">KVG96_09540</name>
</gene>
<evidence type="ECO:0000313" key="3">
    <source>
        <dbReference type="Proteomes" id="UP000765224"/>
    </source>
</evidence>
<comment type="caution">
    <text evidence="2">The sequence shown here is derived from an EMBL/GenBank/DDBJ whole genome shotgun (WGS) entry which is preliminary data.</text>
</comment>
<keyword evidence="1" id="KW-0472">Membrane</keyword>
<evidence type="ECO:0008006" key="4">
    <source>
        <dbReference type="Google" id="ProtNLM"/>
    </source>
</evidence>
<dbReference type="RefSeq" id="WP_217892481.1">
    <property type="nucleotide sequence ID" value="NZ_JAHSTS010000001.1"/>
</dbReference>
<sequence length="66" mass="7639">MLQPMTSFGSQAALTMRIFEMLRRITWLIPVLALLTLSGCIIFPHDGWHGGHRYYAPQGPGYYYHR</sequence>
<dbReference type="EMBL" id="JAHSTS010000001">
    <property type="protein sequence ID" value="MBV4458190.1"/>
    <property type="molecule type" value="Genomic_DNA"/>
</dbReference>
<dbReference type="Proteomes" id="UP000765224">
    <property type="component" value="Unassembled WGS sequence"/>
</dbReference>
<accession>A0ABS6PCJ6</accession>
<keyword evidence="1" id="KW-1133">Transmembrane helix</keyword>
<protein>
    <recommendedName>
        <fullName evidence="4">Lipoprotein</fullName>
    </recommendedName>
</protein>
<feature type="transmembrane region" description="Helical" evidence="1">
    <location>
        <begin position="25"/>
        <end position="45"/>
    </location>
</feature>
<name>A0ABS6PCJ6_9PSED</name>
<reference evidence="2 3" key="1">
    <citation type="submission" date="2021-06" db="EMBL/GenBank/DDBJ databases">
        <title>Updating the genus Pseudomonas: Description of 43 new species and partition of the Pseudomonas putida group.</title>
        <authorList>
            <person name="Girard L."/>
            <person name="Lood C."/>
            <person name="Vandamme P."/>
            <person name="Rokni-Zadeh H."/>
            <person name="Van Noort V."/>
            <person name="Hofte M."/>
            <person name="Lavigne R."/>
            <person name="De Mot R."/>
        </authorList>
    </citation>
    <scope>NUCLEOTIDE SEQUENCE [LARGE SCALE GENOMIC DNA]</scope>
    <source>
        <strain evidence="2 3">COR58</strain>
    </source>
</reference>
<proteinExistence type="predicted"/>
<keyword evidence="1" id="KW-0812">Transmembrane</keyword>
<keyword evidence="3" id="KW-1185">Reference proteome</keyword>
<evidence type="ECO:0000256" key="1">
    <source>
        <dbReference type="SAM" id="Phobius"/>
    </source>
</evidence>
<organism evidence="2 3">
    <name type="scientific">Pseudomonas ekonensis</name>
    <dbReference type="NCBI Taxonomy" id="2842353"/>
    <lineage>
        <taxon>Bacteria</taxon>
        <taxon>Pseudomonadati</taxon>
        <taxon>Pseudomonadota</taxon>
        <taxon>Gammaproteobacteria</taxon>
        <taxon>Pseudomonadales</taxon>
        <taxon>Pseudomonadaceae</taxon>
        <taxon>Pseudomonas</taxon>
    </lineage>
</organism>
<evidence type="ECO:0000313" key="2">
    <source>
        <dbReference type="EMBL" id="MBV4458190.1"/>
    </source>
</evidence>